<organism evidence="1 2">
    <name type="scientific">Ataeniobius toweri</name>
    <dbReference type="NCBI Taxonomy" id="208326"/>
    <lineage>
        <taxon>Eukaryota</taxon>
        <taxon>Metazoa</taxon>
        <taxon>Chordata</taxon>
        <taxon>Craniata</taxon>
        <taxon>Vertebrata</taxon>
        <taxon>Euteleostomi</taxon>
        <taxon>Actinopterygii</taxon>
        <taxon>Neopterygii</taxon>
        <taxon>Teleostei</taxon>
        <taxon>Neoteleostei</taxon>
        <taxon>Acanthomorphata</taxon>
        <taxon>Ovalentaria</taxon>
        <taxon>Atherinomorphae</taxon>
        <taxon>Cyprinodontiformes</taxon>
        <taxon>Goodeidae</taxon>
        <taxon>Ataeniobius</taxon>
    </lineage>
</organism>
<keyword evidence="2" id="KW-1185">Reference proteome</keyword>
<sequence length="76" mass="8822">MGIIRLQQHQHFRLHVGSFRKQDRGIGVWRRKSHEGVGRSAQLQTECPSSQERALRVKKLTTKKPSINTLVKSDWC</sequence>
<reference evidence="1 2" key="1">
    <citation type="submission" date="2021-07" db="EMBL/GenBank/DDBJ databases">
        <authorList>
            <person name="Palmer J.M."/>
        </authorList>
    </citation>
    <scope>NUCLEOTIDE SEQUENCE [LARGE SCALE GENOMIC DNA]</scope>
    <source>
        <strain evidence="1 2">AT_MEX2019</strain>
        <tissue evidence="1">Muscle</tissue>
    </source>
</reference>
<accession>A0ABU7AYT6</accession>
<dbReference type="Proteomes" id="UP001345963">
    <property type="component" value="Unassembled WGS sequence"/>
</dbReference>
<proteinExistence type="predicted"/>
<protein>
    <submittedName>
        <fullName evidence="1">Uncharacterized protein</fullName>
    </submittedName>
</protein>
<dbReference type="EMBL" id="JAHUTI010033787">
    <property type="protein sequence ID" value="MED6243447.1"/>
    <property type="molecule type" value="Genomic_DNA"/>
</dbReference>
<evidence type="ECO:0000313" key="1">
    <source>
        <dbReference type="EMBL" id="MED6243447.1"/>
    </source>
</evidence>
<gene>
    <name evidence="1" type="ORF">ATANTOWER_020251</name>
</gene>
<evidence type="ECO:0000313" key="2">
    <source>
        <dbReference type="Proteomes" id="UP001345963"/>
    </source>
</evidence>
<comment type="caution">
    <text evidence="1">The sequence shown here is derived from an EMBL/GenBank/DDBJ whole genome shotgun (WGS) entry which is preliminary data.</text>
</comment>
<name>A0ABU7AYT6_9TELE</name>